<accession>A0A443HIP8</accession>
<evidence type="ECO:0008006" key="4">
    <source>
        <dbReference type="Google" id="ProtNLM"/>
    </source>
</evidence>
<evidence type="ECO:0000313" key="2">
    <source>
        <dbReference type="EMBL" id="RWQ91636.1"/>
    </source>
</evidence>
<evidence type="ECO:0000313" key="3">
    <source>
        <dbReference type="Proteomes" id="UP000283841"/>
    </source>
</evidence>
<organism evidence="2 3">
    <name type="scientific">Byssochlamys spectabilis</name>
    <name type="common">Paecilomyces variotii</name>
    <dbReference type="NCBI Taxonomy" id="264951"/>
    <lineage>
        <taxon>Eukaryota</taxon>
        <taxon>Fungi</taxon>
        <taxon>Dikarya</taxon>
        <taxon>Ascomycota</taxon>
        <taxon>Pezizomycotina</taxon>
        <taxon>Eurotiomycetes</taxon>
        <taxon>Eurotiomycetidae</taxon>
        <taxon>Eurotiales</taxon>
        <taxon>Thermoascaceae</taxon>
        <taxon>Paecilomyces</taxon>
    </lineage>
</organism>
<feature type="region of interest" description="Disordered" evidence="1">
    <location>
        <begin position="159"/>
        <end position="180"/>
    </location>
</feature>
<proteinExistence type="predicted"/>
<dbReference type="AlphaFoldDB" id="A0A443HIP8"/>
<protein>
    <recommendedName>
        <fullName evidence="4">PBSP domain protein</fullName>
    </recommendedName>
</protein>
<dbReference type="Proteomes" id="UP000283841">
    <property type="component" value="Unassembled WGS sequence"/>
</dbReference>
<feature type="compositionally biased region" description="Low complexity" evidence="1">
    <location>
        <begin position="166"/>
        <end position="175"/>
    </location>
</feature>
<sequence length="319" mass="35428">MTTAAATPIPVRPSKSETDNNKNNNNNNNNSPAVPSPTLRLHIQDLHHPAASAFLRLVPDLAAVLDTALAQIITHLYSPPSHSSNNAFTPSIPPTRSVTIILRDFSGVAYTTGTDLDNDHKEIHFSLSYIRTATTTYPDPRKELVGVLTHELVHCYQHTAPPPSSSFPSNTSPNENNDHLRPPGGLIEGIADFVRLKAHLDPPHWKRPSSATDRPDRWDAGYQHTAFFLAWLEDVRVGQAAIGRLNDRLFRVGYVGDDNDNGNGKGNENENDSSKRNNGFWKALFGVDIADLWDEYGRYLDGGKTRVEENWEEEIVNPE</sequence>
<comment type="caution">
    <text evidence="2">The sequence shown here is derived from an EMBL/GenBank/DDBJ whole genome shotgun (WGS) entry which is preliminary data.</text>
</comment>
<feature type="region of interest" description="Disordered" evidence="1">
    <location>
        <begin position="1"/>
        <end position="37"/>
    </location>
</feature>
<dbReference type="EMBL" id="RCNU01000018">
    <property type="protein sequence ID" value="RWQ91636.1"/>
    <property type="molecule type" value="Genomic_DNA"/>
</dbReference>
<dbReference type="PANTHER" id="PTHR33321:SF12">
    <property type="entry name" value="PLANT BASIC SECRETORY PROTEIN (BSP) FAMILY PROTEIN"/>
    <property type="match status" value="1"/>
</dbReference>
<dbReference type="VEuPathDB" id="FungiDB:C8Q69DRAFT_123464"/>
<evidence type="ECO:0000256" key="1">
    <source>
        <dbReference type="SAM" id="MobiDB-lite"/>
    </source>
</evidence>
<keyword evidence="3" id="KW-1185">Reference proteome</keyword>
<dbReference type="Pfam" id="PF04450">
    <property type="entry name" value="BSP"/>
    <property type="match status" value="1"/>
</dbReference>
<gene>
    <name evidence="2" type="ORF">C8Q69DRAFT_123464</name>
</gene>
<reference evidence="2 3" key="1">
    <citation type="journal article" date="2018" name="Front. Microbiol.">
        <title>Genomic and genetic insights into a cosmopolitan fungus, Paecilomyces variotii (Eurotiales).</title>
        <authorList>
            <person name="Urquhart A.S."/>
            <person name="Mondo S.J."/>
            <person name="Makela M.R."/>
            <person name="Hane J.K."/>
            <person name="Wiebenga A."/>
            <person name="He G."/>
            <person name="Mihaltcheva S."/>
            <person name="Pangilinan J."/>
            <person name="Lipzen A."/>
            <person name="Barry K."/>
            <person name="de Vries R.P."/>
            <person name="Grigoriev I.V."/>
            <person name="Idnurm A."/>
        </authorList>
    </citation>
    <scope>NUCLEOTIDE SEQUENCE [LARGE SCALE GENOMIC DNA]</scope>
    <source>
        <strain evidence="2 3">CBS 101075</strain>
    </source>
</reference>
<dbReference type="GeneID" id="39594516"/>
<dbReference type="STRING" id="264951.A0A443HIP8"/>
<name>A0A443HIP8_BYSSP</name>
<feature type="compositionally biased region" description="Low complexity" evidence="1">
    <location>
        <begin position="21"/>
        <end position="30"/>
    </location>
</feature>
<dbReference type="PANTHER" id="PTHR33321">
    <property type="match status" value="1"/>
</dbReference>
<dbReference type="InterPro" id="IPR007541">
    <property type="entry name" value="Uncharacterised_BSP"/>
</dbReference>
<dbReference type="RefSeq" id="XP_028481281.1">
    <property type="nucleotide sequence ID" value="XM_028625239.1"/>
</dbReference>